<evidence type="ECO:0000259" key="2">
    <source>
        <dbReference type="Pfam" id="PF04101"/>
    </source>
</evidence>
<evidence type="ECO:0000313" key="5">
    <source>
        <dbReference type="Proteomes" id="UP000256970"/>
    </source>
</evidence>
<dbReference type="PANTHER" id="PTHR47043">
    <property type="entry name" value="UDP-N-ACETYLGLUCOSAMINE TRANSFERASE SUBUNIT ALG13"/>
    <property type="match status" value="1"/>
</dbReference>
<organism evidence="4 5">
    <name type="scientific">Tetradesmus obliquus</name>
    <name type="common">Green alga</name>
    <name type="synonym">Acutodesmus obliquus</name>
    <dbReference type="NCBI Taxonomy" id="3088"/>
    <lineage>
        <taxon>Eukaryota</taxon>
        <taxon>Viridiplantae</taxon>
        <taxon>Chlorophyta</taxon>
        <taxon>core chlorophytes</taxon>
        <taxon>Chlorophyceae</taxon>
        <taxon>CS clade</taxon>
        <taxon>Sphaeropleales</taxon>
        <taxon>Scenedesmaceae</taxon>
        <taxon>Tetradesmus</taxon>
    </lineage>
</organism>
<dbReference type="Pfam" id="PF04101">
    <property type="entry name" value="Glyco_tran_28_C"/>
    <property type="match status" value="1"/>
</dbReference>
<gene>
    <name evidence="4" type="ORF">BQ4739_LOCUS16129</name>
    <name evidence="3" type="ORF">BQ4739_LOCUS8091</name>
</gene>
<dbReference type="Proteomes" id="UP000256970">
    <property type="component" value="Unassembled WGS sequence"/>
</dbReference>
<dbReference type="InterPro" id="IPR007235">
    <property type="entry name" value="Glyco_trans_28_C"/>
</dbReference>
<feature type="region of interest" description="Disordered" evidence="1">
    <location>
        <begin position="1"/>
        <end position="37"/>
    </location>
</feature>
<dbReference type="InterPro" id="IPR052474">
    <property type="entry name" value="UDP-GlcNAc_transferase"/>
</dbReference>
<feature type="domain" description="Glycosyl transferase family 28 C-terminal" evidence="2">
    <location>
        <begin position="39"/>
        <end position="127"/>
    </location>
</feature>
<dbReference type="EMBL" id="FNXT01001242">
    <property type="protein sequence ID" value="SZX75782.1"/>
    <property type="molecule type" value="Genomic_DNA"/>
</dbReference>
<accession>A0A383WF30</accession>
<dbReference type="GO" id="GO:0006488">
    <property type="term" value="P:dolichol-linked oligosaccharide biosynthetic process"/>
    <property type="evidence" value="ECO:0007669"/>
    <property type="project" value="TreeGrafter"/>
</dbReference>
<reference evidence="4 5" key="1">
    <citation type="submission" date="2016-10" db="EMBL/GenBank/DDBJ databases">
        <authorList>
            <person name="Cai Z."/>
        </authorList>
    </citation>
    <scope>NUCLEOTIDE SEQUENCE [LARGE SCALE GENOMIC DNA]</scope>
</reference>
<keyword evidence="5" id="KW-1185">Reference proteome</keyword>
<dbReference type="Gene3D" id="3.40.50.2000">
    <property type="entry name" value="Glycogen Phosphorylase B"/>
    <property type="match status" value="1"/>
</dbReference>
<evidence type="ECO:0000256" key="1">
    <source>
        <dbReference type="SAM" id="MobiDB-lite"/>
    </source>
</evidence>
<evidence type="ECO:0000313" key="3">
    <source>
        <dbReference type="EMBL" id="SZX67729.1"/>
    </source>
</evidence>
<protein>
    <recommendedName>
        <fullName evidence="2">Glycosyl transferase family 28 C-terminal domain-containing protein</fullName>
    </recommendedName>
</protein>
<dbReference type="EMBL" id="FNXT01000808">
    <property type="protein sequence ID" value="SZX67729.1"/>
    <property type="molecule type" value="Genomic_DNA"/>
</dbReference>
<proteinExistence type="predicted"/>
<evidence type="ECO:0000313" key="4">
    <source>
        <dbReference type="EMBL" id="SZX75782.1"/>
    </source>
</evidence>
<dbReference type="STRING" id="3088.A0A383WF30"/>
<sequence length="153" mass="16810">MDEAAKDSAASSIAGEGRTSTEQQRRQQQQQDEAAKSRTVFVTVGTSKFEALIRAVDRPEFAAALAAKDYTRLIIQKGAGKYVPRQLVPAGTTAAQHASGVWVEYFDFCPSLAAYISSAALVISHAGELWGVTRQQQQQQQQLLQKQKQQQQQ</sequence>
<dbReference type="GO" id="GO:0043541">
    <property type="term" value="C:UDP-N-acetylglucosamine transferase complex"/>
    <property type="evidence" value="ECO:0007669"/>
    <property type="project" value="TreeGrafter"/>
</dbReference>
<dbReference type="GO" id="GO:0016758">
    <property type="term" value="F:hexosyltransferase activity"/>
    <property type="evidence" value="ECO:0007669"/>
    <property type="project" value="InterPro"/>
</dbReference>
<name>A0A383WF30_TETOB</name>
<dbReference type="AlphaFoldDB" id="A0A383WF30"/>
<dbReference type="PANTHER" id="PTHR47043:SF1">
    <property type="entry name" value="UDP-N-ACETYLGLUCOSAMINE TRANSFERASE SUBUNIT ALG13"/>
    <property type="match status" value="1"/>
</dbReference>